<comment type="caution">
    <text evidence="2">The sequence shown here is derived from an EMBL/GenBank/DDBJ whole genome shotgun (WGS) entry which is preliminary data.</text>
</comment>
<dbReference type="InterPro" id="IPR026268">
    <property type="entry name" value="RseC"/>
</dbReference>
<dbReference type="RefSeq" id="WP_036848189.1">
    <property type="nucleotide sequence ID" value="NZ_JQJD01000051.1"/>
</dbReference>
<keyword evidence="1" id="KW-1133">Transmembrane helix</keyword>
<reference evidence="2 3" key="1">
    <citation type="submission" date="2014-08" db="EMBL/GenBank/DDBJ databases">
        <title>Porphyromonas cangingivalis strain:COT-109_OH1386 Genome sequencing.</title>
        <authorList>
            <person name="Wallis C."/>
            <person name="Deusch O."/>
            <person name="O'Flynn C."/>
            <person name="Davis I."/>
            <person name="Jospin G."/>
            <person name="Darling A.E."/>
            <person name="Coil D.A."/>
            <person name="Alexiev A."/>
            <person name="Horsfall A."/>
            <person name="Kirkwood N."/>
            <person name="Harris S."/>
            <person name="Eisen J.A."/>
        </authorList>
    </citation>
    <scope>NUCLEOTIDE SEQUENCE [LARGE SCALE GENOMIC DNA]</scope>
    <source>
        <strain evidence="3">COT-109 OH1386</strain>
    </source>
</reference>
<dbReference type="STRING" id="36874.HQ34_08695"/>
<evidence type="ECO:0000256" key="1">
    <source>
        <dbReference type="SAM" id="Phobius"/>
    </source>
</evidence>
<keyword evidence="1" id="KW-0812">Transmembrane</keyword>
<dbReference type="eggNOG" id="COG3086">
    <property type="taxonomic scope" value="Bacteria"/>
</dbReference>
<sequence length="134" mass="14804">MDCKEGIVTEIASDHVIVRMVRSSACSGCHAKGVCHSGDAKEELLTVTSYPRGLAVGEKVRILFSDSKGLVAVVYAFVIPLIFIVAGVTLMSYFGTSELSMLLVLLLFMVGYYLILSFFKKRFVKAFQIKIERI</sequence>
<feature type="transmembrane region" description="Helical" evidence="1">
    <location>
        <begin position="69"/>
        <end position="93"/>
    </location>
</feature>
<evidence type="ECO:0000313" key="2">
    <source>
        <dbReference type="EMBL" id="KGN79323.1"/>
    </source>
</evidence>
<protein>
    <recommendedName>
        <fullName evidence="4">Positive regulator of sigma(E), RseC/MucC</fullName>
    </recommendedName>
</protein>
<dbReference type="EMBL" id="JQJD01000051">
    <property type="protein sequence ID" value="KGN79323.1"/>
    <property type="molecule type" value="Genomic_DNA"/>
</dbReference>
<name>A0A099WTJ1_PORCN</name>
<accession>A0A099WTJ1</accession>
<dbReference type="Proteomes" id="UP000030125">
    <property type="component" value="Unassembled WGS sequence"/>
</dbReference>
<feature type="transmembrane region" description="Helical" evidence="1">
    <location>
        <begin position="99"/>
        <end position="119"/>
    </location>
</feature>
<keyword evidence="3" id="KW-1185">Reference proteome</keyword>
<gene>
    <name evidence="2" type="ORF">HQ35_08505</name>
</gene>
<dbReference type="InterPro" id="IPR007359">
    <property type="entry name" value="SigmaE_reg_RseC_MucC"/>
</dbReference>
<keyword evidence="1" id="KW-0472">Membrane</keyword>
<evidence type="ECO:0000313" key="3">
    <source>
        <dbReference type="Proteomes" id="UP000030125"/>
    </source>
</evidence>
<dbReference type="PANTHER" id="PTHR35867">
    <property type="entry name" value="PROTEIN RSEC"/>
    <property type="match status" value="1"/>
</dbReference>
<evidence type="ECO:0008006" key="4">
    <source>
        <dbReference type="Google" id="ProtNLM"/>
    </source>
</evidence>
<dbReference type="Pfam" id="PF04246">
    <property type="entry name" value="RseC_MucC"/>
    <property type="match status" value="1"/>
</dbReference>
<dbReference type="OrthoDB" id="1120636at2"/>
<organism evidence="2 3">
    <name type="scientific">Porphyromonas cangingivalis</name>
    <dbReference type="NCBI Taxonomy" id="36874"/>
    <lineage>
        <taxon>Bacteria</taxon>
        <taxon>Pseudomonadati</taxon>
        <taxon>Bacteroidota</taxon>
        <taxon>Bacteroidia</taxon>
        <taxon>Bacteroidales</taxon>
        <taxon>Porphyromonadaceae</taxon>
        <taxon>Porphyromonas</taxon>
    </lineage>
</organism>
<dbReference type="AlphaFoldDB" id="A0A099WTJ1"/>
<proteinExistence type="predicted"/>
<dbReference type="PIRSF" id="PIRSF004923">
    <property type="entry name" value="RseC"/>
    <property type="match status" value="1"/>
</dbReference>
<dbReference type="PANTHER" id="PTHR35867:SF1">
    <property type="entry name" value="PROTEIN RSEC"/>
    <property type="match status" value="1"/>
</dbReference>